<proteinExistence type="predicted"/>
<dbReference type="CDD" id="cd01029">
    <property type="entry name" value="TOPRIM_primases"/>
    <property type="match status" value="1"/>
</dbReference>
<evidence type="ECO:0000313" key="2">
    <source>
        <dbReference type="Proteomes" id="UP001479520"/>
    </source>
</evidence>
<keyword evidence="2" id="KW-1185">Reference proteome</keyword>
<gene>
    <name evidence="1" type="ORF">AADV58_10305</name>
</gene>
<dbReference type="Pfam" id="PF13155">
    <property type="entry name" value="Toprim_2"/>
    <property type="match status" value="1"/>
</dbReference>
<sequence>MRDDILNEVLARIEGDYKFKKTKSGWMQGGTCPACGKKELFVKADNPWVLKCGRLNNCGHVVYVKEAYPDIFDDWSKRYAQTPVAPNAAADAYLKINRGFDIDRLKGLYTQEYYHDREKGIGSATVRFPIANGGFWERIIDQPHRFGKKKAHFNHGASYMGTCWEPPMPPSDDEIWFVEGIFDSISLMFAEVYAPTPLSCNNYPYLFLQGVAERCVQNDKKRPRLVFAYDDGKAGRDYMKRHVARAQSEGWEASAAYIRFKNGAKRDWNDMHLAGGIQVEAIEDARYRGALLTARSAADKAGIMFKKKAWQSFYFDYDNRLYWFDIDFKKLSEAKQAIAEMSEHAGKTPQQIHDMAMEQSRAVFEIANCLPTALYYQASALTDEAWYYVRIDFPHDGPSLKAAFNGRQVRVASEFSNRLIHVAPGALYTGNQRHLDLWLKSQMFGIKTVDSIDFIGYSKEHKAWIFDKLAVADGKLIELNEEDFFDIGKRAVNSRNKTVNLNINPDLNEYDGRWAKILWDCFGTKGIVALAYWLGSLFAEQIREPAFHESYPFLEVTGEPNAGKSTLIEFFWKLCGRTAYEGFDPAKSSAAGRSRNLVQVSNLPIVLIESDRDKGESDKLKQRSFDWDEFKTAFNGRSVRSLGVKSSGTDTYEPPFRGALVISQNAKVVASDAFMQRIVHIWLEAKPVTAQSRAHFKALTGFPVKACSGFIVKATKAEAEILKTVQERYTDYVEALDMNPLIRQQRVKHNHAQLMALVDALRLIVNFSDEAYAQVIQEIVSMAIERQETINDDPPIVSEFWEVFDYIESRNEDGPVLNHARNEGEIAVNLNEFVARADSLRQQVPDMRELKKHLRQSRNRRFVAANHTVNSAITNRSIKCWVFEREDIRRKAGDD</sequence>
<protein>
    <submittedName>
        <fullName evidence="1">Toprim domain-containing protein</fullName>
    </submittedName>
</protein>
<organism evidence="1 2">
    <name type="scientific">Azonexus hydrophilus</name>
    <dbReference type="NCBI Taxonomy" id="418702"/>
    <lineage>
        <taxon>Bacteria</taxon>
        <taxon>Pseudomonadati</taxon>
        <taxon>Pseudomonadota</taxon>
        <taxon>Betaproteobacteria</taxon>
        <taxon>Rhodocyclales</taxon>
        <taxon>Azonexaceae</taxon>
        <taxon>Azonexus</taxon>
    </lineage>
</organism>
<dbReference type="InterPro" id="IPR034154">
    <property type="entry name" value="TOPRIM_DnaG/twinkle"/>
</dbReference>
<evidence type="ECO:0000313" key="1">
    <source>
        <dbReference type="EMBL" id="WZJ20346.1"/>
    </source>
</evidence>
<dbReference type="EMBL" id="CP151406">
    <property type="protein sequence ID" value="WZJ20346.1"/>
    <property type="molecule type" value="Genomic_DNA"/>
</dbReference>
<dbReference type="Gene3D" id="3.40.1360.10">
    <property type="match status" value="1"/>
</dbReference>
<dbReference type="RefSeq" id="WP_341743117.1">
    <property type="nucleotide sequence ID" value="NZ_CP151406.1"/>
</dbReference>
<reference evidence="1 2" key="1">
    <citation type="submission" date="2024-04" db="EMBL/GenBank/DDBJ databases">
        <title>Dissimilatory iodate-reducing microorganisms contribute to the enrichment of iodine in groundwater.</title>
        <authorList>
            <person name="Jiang Z."/>
        </authorList>
    </citation>
    <scope>NUCLEOTIDE SEQUENCE [LARGE SCALE GENOMIC DNA]</scope>
    <source>
        <strain evidence="1 2">NCP973</strain>
    </source>
</reference>
<dbReference type="Proteomes" id="UP001479520">
    <property type="component" value="Chromosome"/>
</dbReference>
<name>A0ABZ2XGF1_9RHOO</name>
<accession>A0ABZ2XGF1</accession>